<reference evidence="1 2" key="1">
    <citation type="submission" date="2014-10" db="EMBL/GenBank/DDBJ databases">
        <title>Draft genome sequence of the proteorhodopsin-containing marine bacterium Dokdonia donghaensis.</title>
        <authorList>
            <person name="Gomez-Consarnau L."/>
            <person name="Gonzalez J.M."/>
            <person name="Riedel T."/>
            <person name="Jaenicke S."/>
            <person name="Wagner-Doebler I."/>
            <person name="Fuhrman J.A."/>
        </authorList>
    </citation>
    <scope>NUCLEOTIDE SEQUENCE [LARGE SCALE GENOMIC DNA]</scope>
    <source>
        <strain evidence="1 2">DSW-1</strain>
    </source>
</reference>
<dbReference type="Pfam" id="PF11009">
    <property type="entry name" value="BrxC"/>
    <property type="match status" value="1"/>
</dbReference>
<dbReference type="InterPro" id="IPR022551">
    <property type="entry name" value="BrxC"/>
</dbReference>
<organism evidence="1 2">
    <name type="scientific">Dokdonia donghaensis DSW-1</name>
    <dbReference type="NCBI Taxonomy" id="1300343"/>
    <lineage>
        <taxon>Bacteria</taxon>
        <taxon>Pseudomonadati</taxon>
        <taxon>Bacteroidota</taxon>
        <taxon>Flavobacteriia</taxon>
        <taxon>Flavobacteriales</taxon>
        <taxon>Flavobacteriaceae</taxon>
        <taxon>Dokdonia</taxon>
    </lineage>
</organism>
<sequence length="130" mass="14682">MGIFNSIFGGDKEPQEEKTPMPWKQLTTLEQLDQIAKDSETKPQAIFKHSTTCGISRMAIRQLEAQYDIDPSQLDIYYLDLKAYREVSNEVGYKFQVMHQSPQIILIKNGTAVYSDSHGAISAQALAEKI</sequence>
<comment type="caution">
    <text evidence="1">The sequence shown here is derived from an EMBL/GenBank/DDBJ whole genome shotgun (WGS) entry which is preliminary data.</text>
</comment>
<gene>
    <name evidence="1" type="ORF">NV36_02390</name>
</gene>
<proteinExistence type="predicted"/>
<dbReference type="NCBIfam" id="TIGR04019">
    <property type="entry name" value="B_thiol_YtxJ"/>
    <property type="match status" value="1"/>
</dbReference>
<dbReference type="SUPFAM" id="SSF52833">
    <property type="entry name" value="Thioredoxin-like"/>
    <property type="match status" value="1"/>
</dbReference>
<dbReference type="EMBL" id="JSAQ01000001">
    <property type="protein sequence ID" value="KGO05804.1"/>
    <property type="molecule type" value="Genomic_DNA"/>
</dbReference>
<dbReference type="RefSeq" id="WP_035324835.1">
    <property type="nucleotide sequence ID" value="NZ_CP015125.1"/>
</dbReference>
<dbReference type="InterPro" id="IPR036249">
    <property type="entry name" value="Thioredoxin-like_sf"/>
</dbReference>
<keyword evidence="2" id="KW-1185">Reference proteome</keyword>
<dbReference type="AlphaFoldDB" id="A0A0A2GR73"/>
<dbReference type="PATRIC" id="fig|1300343.5.peg.2065"/>
<dbReference type="Proteomes" id="UP000030140">
    <property type="component" value="Unassembled WGS sequence"/>
</dbReference>
<dbReference type="KEGG" id="ddo:I597_2054"/>
<dbReference type="OrthoDB" id="677051at2"/>
<protein>
    <submittedName>
        <fullName evidence="1">Cytosolic protein</fullName>
    </submittedName>
</protein>
<accession>A0A0A2GR73</accession>
<evidence type="ECO:0000313" key="2">
    <source>
        <dbReference type="Proteomes" id="UP000030140"/>
    </source>
</evidence>
<evidence type="ECO:0000313" key="1">
    <source>
        <dbReference type="EMBL" id="KGO05804.1"/>
    </source>
</evidence>
<name>A0A0A2GR73_9FLAO</name>
<dbReference type="Gene3D" id="3.40.30.10">
    <property type="entry name" value="Glutaredoxin"/>
    <property type="match status" value="1"/>
</dbReference>